<comment type="caution">
    <text evidence="3">The sequence shown here is derived from an EMBL/GenBank/DDBJ whole genome shotgun (WGS) entry which is preliminary data.</text>
</comment>
<dbReference type="EMBL" id="JAAARO010000004">
    <property type="protein sequence ID" value="KAF5749478.1"/>
    <property type="molecule type" value="Genomic_DNA"/>
</dbReference>
<dbReference type="Proteomes" id="UP000593562">
    <property type="component" value="Unassembled WGS sequence"/>
</dbReference>
<dbReference type="GO" id="GO:0080043">
    <property type="term" value="F:quercetin 3-O-glucosyltransferase activity"/>
    <property type="evidence" value="ECO:0007669"/>
    <property type="project" value="TreeGrafter"/>
</dbReference>
<protein>
    <submittedName>
        <fullName evidence="3">UDP-glycosyltransferase 85A3-like</fullName>
    </submittedName>
</protein>
<proteinExistence type="inferred from homology"/>
<dbReference type="CDD" id="cd03784">
    <property type="entry name" value="GT1_Gtf-like"/>
    <property type="match status" value="1"/>
</dbReference>
<gene>
    <name evidence="3" type="ORF">HS088_TW04G01447</name>
</gene>
<dbReference type="PANTHER" id="PTHR11926:SF1392">
    <property type="entry name" value="GLYCOSYLTRANSFERASE"/>
    <property type="match status" value="1"/>
</dbReference>
<name>A0A7J7DSY2_TRIWF</name>
<evidence type="ECO:0000256" key="2">
    <source>
        <dbReference type="ARBA" id="ARBA00022679"/>
    </source>
</evidence>
<dbReference type="GO" id="GO:0080044">
    <property type="term" value="F:quercetin 7-O-glucosyltransferase activity"/>
    <property type="evidence" value="ECO:0007669"/>
    <property type="project" value="TreeGrafter"/>
</dbReference>
<dbReference type="Gene3D" id="3.40.50.2000">
    <property type="entry name" value="Glycogen Phosphorylase B"/>
    <property type="match status" value="3"/>
</dbReference>
<dbReference type="AlphaFoldDB" id="A0A7J7DSY2"/>
<sequence length="286" mass="31676">MKSVTRILLRERLVSEKIRDSPKVTCIIADAFMSFAVNVGQELGIAVISFALSAYSLWAFSNIQKLIRDGEVPFKGDWIHHACMEFYAKKTEPARRGSTVTSQNRSYTSAAVVLLGFFGPNSGTPFLWVIRPDLITGQEGVGNGEIPLGPLPSELEIGTQERGFIVGWAPQEEVLAHPAIGGFLTHSGWNLTTESIYAGVPMICWPIVGDQQVNSRCVSQVWRIGFDMKDTCDRSTVEKNVRDKREEIMRSMDHFAVIARDSVKEGGSSHKNLDKLIEGIKSIDFA</sequence>
<dbReference type="InParanoid" id="A0A7J7DSY2"/>
<evidence type="ECO:0000256" key="1">
    <source>
        <dbReference type="ARBA" id="ARBA00009995"/>
    </source>
</evidence>
<evidence type="ECO:0000313" key="3">
    <source>
        <dbReference type="EMBL" id="KAF5749478.1"/>
    </source>
</evidence>
<organism evidence="3 4">
    <name type="scientific">Tripterygium wilfordii</name>
    <name type="common">Thunder God vine</name>
    <dbReference type="NCBI Taxonomy" id="458696"/>
    <lineage>
        <taxon>Eukaryota</taxon>
        <taxon>Viridiplantae</taxon>
        <taxon>Streptophyta</taxon>
        <taxon>Embryophyta</taxon>
        <taxon>Tracheophyta</taxon>
        <taxon>Spermatophyta</taxon>
        <taxon>Magnoliopsida</taxon>
        <taxon>eudicotyledons</taxon>
        <taxon>Gunneridae</taxon>
        <taxon>Pentapetalae</taxon>
        <taxon>rosids</taxon>
        <taxon>fabids</taxon>
        <taxon>Celastrales</taxon>
        <taxon>Celastraceae</taxon>
        <taxon>Tripterygium</taxon>
    </lineage>
</organism>
<dbReference type="Pfam" id="PF00201">
    <property type="entry name" value="UDPGT"/>
    <property type="match status" value="1"/>
</dbReference>
<keyword evidence="2 3" id="KW-0808">Transferase</keyword>
<keyword evidence="4" id="KW-1185">Reference proteome</keyword>
<comment type="similarity">
    <text evidence="1">Belongs to the UDP-glycosyltransferase family.</text>
</comment>
<reference evidence="3 4" key="1">
    <citation type="journal article" date="2020" name="Nat. Commun.">
        <title>Genome of Tripterygium wilfordii and identification of cytochrome P450 involved in triptolide biosynthesis.</title>
        <authorList>
            <person name="Tu L."/>
            <person name="Su P."/>
            <person name="Zhang Z."/>
            <person name="Gao L."/>
            <person name="Wang J."/>
            <person name="Hu T."/>
            <person name="Zhou J."/>
            <person name="Zhang Y."/>
            <person name="Zhao Y."/>
            <person name="Liu Y."/>
            <person name="Song Y."/>
            <person name="Tong Y."/>
            <person name="Lu Y."/>
            <person name="Yang J."/>
            <person name="Xu C."/>
            <person name="Jia M."/>
            <person name="Peters R.J."/>
            <person name="Huang L."/>
            <person name="Gao W."/>
        </authorList>
    </citation>
    <scope>NUCLEOTIDE SEQUENCE [LARGE SCALE GENOMIC DNA]</scope>
    <source>
        <strain evidence="4">cv. XIE 37</strain>
        <tissue evidence="3">Leaf</tissue>
    </source>
</reference>
<accession>A0A7J7DSY2</accession>
<dbReference type="PANTHER" id="PTHR11926">
    <property type="entry name" value="GLUCOSYL/GLUCURONOSYL TRANSFERASES"/>
    <property type="match status" value="1"/>
</dbReference>
<dbReference type="InterPro" id="IPR002213">
    <property type="entry name" value="UDP_glucos_trans"/>
</dbReference>
<dbReference type="SUPFAM" id="SSF53756">
    <property type="entry name" value="UDP-Glycosyltransferase/glycogen phosphorylase"/>
    <property type="match status" value="1"/>
</dbReference>
<evidence type="ECO:0000313" key="4">
    <source>
        <dbReference type="Proteomes" id="UP000593562"/>
    </source>
</evidence>